<feature type="transmembrane region" description="Helical" evidence="1">
    <location>
        <begin position="12"/>
        <end position="34"/>
    </location>
</feature>
<keyword evidence="1" id="KW-0472">Membrane</keyword>
<feature type="transmembrane region" description="Helical" evidence="1">
    <location>
        <begin position="116"/>
        <end position="139"/>
    </location>
</feature>
<feature type="transmembrane region" description="Helical" evidence="1">
    <location>
        <begin position="85"/>
        <end position="104"/>
    </location>
</feature>
<feature type="transmembrane region" description="Helical" evidence="1">
    <location>
        <begin position="41"/>
        <end position="65"/>
    </location>
</feature>
<dbReference type="GeneID" id="28858406"/>
<dbReference type="AlphaFoldDB" id="A0A179FAH7"/>
<accession>A0A179FAH7</accession>
<dbReference type="KEGG" id="pchm:VFPPC_16659"/>
<dbReference type="RefSeq" id="XP_018140166.1">
    <property type="nucleotide sequence ID" value="XM_018294412.1"/>
</dbReference>
<evidence type="ECO:0000256" key="1">
    <source>
        <dbReference type="SAM" id="Phobius"/>
    </source>
</evidence>
<comment type="caution">
    <text evidence="2">The sequence shown here is derived from an EMBL/GenBank/DDBJ whole genome shotgun (WGS) entry which is preliminary data.</text>
</comment>
<dbReference type="Proteomes" id="UP000078397">
    <property type="component" value="Unassembled WGS sequence"/>
</dbReference>
<evidence type="ECO:0000313" key="2">
    <source>
        <dbReference type="EMBL" id="OAQ62462.1"/>
    </source>
</evidence>
<gene>
    <name evidence="2" type="ORF">VFPPC_16659</name>
</gene>
<dbReference type="OrthoDB" id="5306317at2759"/>
<name>A0A179FAH7_METCM</name>
<dbReference type="EMBL" id="LSBJ02000007">
    <property type="protein sequence ID" value="OAQ62462.1"/>
    <property type="molecule type" value="Genomic_DNA"/>
</dbReference>
<protein>
    <submittedName>
        <fullName evidence="2">Uncharacterized protein</fullName>
    </submittedName>
</protein>
<keyword evidence="1" id="KW-0812">Transmembrane</keyword>
<proteinExistence type="predicted"/>
<keyword evidence="3" id="KW-1185">Reference proteome</keyword>
<organism evidence="2 3">
    <name type="scientific">Pochonia chlamydosporia 170</name>
    <dbReference type="NCBI Taxonomy" id="1380566"/>
    <lineage>
        <taxon>Eukaryota</taxon>
        <taxon>Fungi</taxon>
        <taxon>Dikarya</taxon>
        <taxon>Ascomycota</taxon>
        <taxon>Pezizomycotina</taxon>
        <taxon>Sordariomycetes</taxon>
        <taxon>Hypocreomycetidae</taxon>
        <taxon>Hypocreales</taxon>
        <taxon>Clavicipitaceae</taxon>
        <taxon>Pochonia</taxon>
    </lineage>
</organism>
<keyword evidence="1" id="KW-1133">Transmembrane helix</keyword>
<reference evidence="2 3" key="1">
    <citation type="journal article" date="2016" name="PLoS Pathog.">
        <title>Biosynthesis of antibiotic leucinostatins in bio-control fungus Purpureocillium lilacinum and their inhibition on phytophthora revealed by genome mining.</title>
        <authorList>
            <person name="Wang G."/>
            <person name="Liu Z."/>
            <person name="Lin R."/>
            <person name="Li E."/>
            <person name="Mao Z."/>
            <person name="Ling J."/>
            <person name="Yang Y."/>
            <person name="Yin W.B."/>
            <person name="Xie B."/>
        </authorList>
    </citation>
    <scope>NUCLEOTIDE SEQUENCE [LARGE SCALE GENOMIC DNA]</scope>
    <source>
        <strain evidence="2">170</strain>
    </source>
</reference>
<sequence length="342" mass="37628">MASSTTTEIPVFLPYTPGVLSIIGLINILFGLMVAGITGKLLNILLVPIVVSAACALGNGLGYYIYTDYAALNRAIASPFADLSWLIQEAGLNFYGYIILTYIVRGRERVIFMTLFWALMVILACFRVAILVVRIHFILDNNSPALELTLGYLHVAYFITIALIECVSAVFLLRTFRMALRSSEFLSSDASHLHYLVRSTEVRLSTLALIGIMRAVVFPLQFVFTEEGLAGQLDHFASILESLFPVVMFIDILGSRRLFASNNCTGSNSFTHRRPPTSTSTISYIATPRVVRSIKVSSGGKPSNAITDTDIASKGASGRIRKTTEFKVHEGSSECQCRKDWS</sequence>
<feature type="transmembrane region" description="Helical" evidence="1">
    <location>
        <begin position="151"/>
        <end position="173"/>
    </location>
</feature>
<evidence type="ECO:0000313" key="3">
    <source>
        <dbReference type="Proteomes" id="UP000078397"/>
    </source>
</evidence>